<feature type="compositionally biased region" description="Acidic residues" evidence="2">
    <location>
        <begin position="278"/>
        <end position="287"/>
    </location>
</feature>
<protein>
    <recommendedName>
        <fullName evidence="3">WW domain-containing protein</fullName>
    </recommendedName>
</protein>
<feature type="compositionally biased region" description="Acidic residues" evidence="2">
    <location>
        <begin position="244"/>
        <end position="256"/>
    </location>
</feature>
<dbReference type="OrthoDB" id="410044at2759"/>
<feature type="compositionally biased region" description="Polar residues" evidence="2">
    <location>
        <begin position="93"/>
        <end position="111"/>
    </location>
</feature>
<feature type="compositionally biased region" description="Basic and acidic residues" evidence="2">
    <location>
        <begin position="1"/>
        <end position="11"/>
    </location>
</feature>
<accession>A0A8K0L7A9</accession>
<feature type="region of interest" description="Disordered" evidence="2">
    <location>
        <begin position="540"/>
        <end position="602"/>
    </location>
</feature>
<comment type="caution">
    <text evidence="4">The sequence shown here is derived from an EMBL/GenBank/DDBJ whole genome shotgun (WGS) entry which is preliminary data.</text>
</comment>
<feature type="region of interest" description="Disordered" evidence="2">
    <location>
        <begin position="318"/>
        <end position="345"/>
    </location>
</feature>
<feature type="compositionally biased region" description="Basic and acidic residues" evidence="2">
    <location>
        <begin position="544"/>
        <end position="589"/>
    </location>
</feature>
<feature type="compositionally biased region" description="Basic and acidic residues" evidence="2">
    <location>
        <begin position="140"/>
        <end position="150"/>
    </location>
</feature>
<dbReference type="SMART" id="SM00456">
    <property type="entry name" value="WW"/>
    <property type="match status" value="2"/>
</dbReference>
<dbReference type="PROSITE" id="PS50020">
    <property type="entry name" value="WW_DOMAIN_2"/>
    <property type="match status" value="2"/>
</dbReference>
<dbReference type="PROSITE" id="PS01159">
    <property type="entry name" value="WW_DOMAIN_1"/>
    <property type="match status" value="1"/>
</dbReference>
<gene>
    <name evidence="4" type="ORF">KVT40_002926</name>
</gene>
<sequence>MEEPPQKKLKSDTPGSPAPLPPGWTEHTAPSGHKYFYNKSTKKSTYTRPAPESVAPNIARPPPSEAQPVLPRISHDYYQPAVWPRHDDPDSYRNPTYPSHAFNNSQSDNSLQRSGSWQAQAAQASSYQHASTPRGPRPQPQDRPKRKDTIPDCGPWILVYTRLGRRFVHNTETKESFWKFPSDVMQAVIKLDQLKLEEKYGSKSNKTAEANTAEQEQRKAEEELDPEELAAHKARETARLAKEQEEDAALVEEVGGDGERIWVPPAQSTATAAGYDSSEYEEVEVTDSEGAPSDAGSPSPGPLEFNEDDIAYQLAQLGEQHGLDPEEYTYPASDDDAYSSDGASGLPLTDEERYTIFSSLLTDHSISPYTPWDTLTLSTPPHPIMDDDRFTILPSSRLRKEAHAKWCKETILLQQQQKAAQKSQAQPESPRAPFLRFVAEREREVKKLYWVEFRRKHKREPELKPTSRFGDKEMEKAYREFVACLKKDAGAREEELGKVVAGIAGEGDVGVAVRGRAEYWAVSAGRREGVVDVALAGMGKGKGRVTEGESRADRAMRERMEKAAEEQRAAEKARRFAKGQLRESEREIESAMLSGRRAQVTD</sequence>
<dbReference type="InterPro" id="IPR001202">
    <property type="entry name" value="WW_dom"/>
</dbReference>
<feature type="compositionally biased region" description="Basic and acidic residues" evidence="2">
    <location>
        <begin position="229"/>
        <end position="243"/>
    </location>
</feature>
<dbReference type="AlphaFoldDB" id="A0A8K0L7A9"/>
<feature type="compositionally biased region" description="Polar residues" evidence="2">
    <location>
        <begin position="202"/>
        <end position="214"/>
    </location>
</feature>
<dbReference type="GO" id="GO:0070063">
    <property type="term" value="F:RNA polymerase binding"/>
    <property type="evidence" value="ECO:0007669"/>
    <property type="project" value="InterPro"/>
</dbReference>
<dbReference type="Gene3D" id="1.10.10.440">
    <property type="entry name" value="FF domain"/>
    <property type="match status" value="1"/>
</dbReference>
<organism evidence="4 5">
    <name type="scientific">Elsinoe batatas</name>
    <dbReference type="NCBI Taxonomy" id="2601811"/>
    <lineage>
        <taxon>Eukaryota</taxon>
        <taxon>Fungi</taxon>
        <taxon>Dikarya</taxon>
        <taxon>Ascomycota</taxon>
        <taxon>Pezizomycotina</taxon>
        <taxon>Dothideomycetes</taxon>
        <taxon>Dothideomycetidae</taxon>
        <taxon>Myriangiales</taxon>
        <taxon>Elsinoaceae</taxon>
        <taxon>Elsinoe</taxon>
    </lineage>
</organism>
<dbReference type="PANTHER" id="PTHR15377:SF3">
    <property type="entry name" value="WW DOMAIN-CONTAINING PROTEIN"/>
    <property type="match status" value="1"/>
</dbReference>
<dbReference type="Gene3D" id="2.20.70.10">
    <property type="match status" value="2"/>
</dbReference>
<dbReference type="SUPFAM" id="SSF51045">
    <property type="entry name" value="WW domain"/>
    <property type="match status" value="2"/>
</dbReference>
<dbReference type="InterPro" id="IPR045148">
    <property type="entry name" value="TCRG1-like"/>
</dbReference>
<keyword evidence="5" id="KW-1185">Reference proteome</keyword>
<dbReference type="Proteomes" id="UP000809789">
    <property type="component" value="Unassembled WGS sequence"/>
</dbReference>
<proteinExistence type="predicted"/>
<dbReference type="CDD" id="cd00201">
    <property type="entry name" value="WW"/>
    <property type="match status" value="1"/>
</dbReference>
<feature type="region of interest" description="Disordered" evidence="2">
    <location>
        <begin position="1"/>
        <end position="151"/>
    </location>
</feature>
<evidence type="ECO:0000313" key="4">
    <source>
        <dbReference type="EMBL" id="KAG8629061.1"/>
    </source>
</evidence>
<dbReference type="EMBL" id="JAESVG020000003">
    <property type="protein sequence ID" value="KAG8629061.1"/>
    <property type="molecule type" value="Genomic_DNA"/>
</dbReference>
<feature type="region of interest" description="Disordered" evidence="2">
    <location>
        <begin position="202"/>
        <end position="305"/>
    </location>
</feature>
<feature type="compositionally biased region" description="Low complexity" evidence="2">
    <location>
        <begin position="112"/>
        <end position="134"/>
    </location>
</feature>
<name>A0A8K0L7A9_9PEZI</name>
<dbReference type="FunFam" id="2.20.70.10:FF:000049">
    <property type="entry name" value="Transcription elongation regulator 1-like"/>
    <property type="match status" value="1"/>
</dbReference>
<keyword evidence="1" id="KW-0677">Repeat</keyword>
<reference evidence="4" key="1">
    <citation type="submission" date="2021-07" db="EMBL/GenBank/DDBJ databases">
        <title>Elsinoe batatas strain:CRI-CJ2 Genome sequencing and assembly.</title>
        <authorList>
            <person name="Huang L."/>
        </authorList>
    </citation>
    <scope>NUCLEOTIDE SEQUENCE</scope>
    <source>
        <strain evidence="4">CRI-CJ2</strain>
    </source>
</reference>
<dbReference type="PANTHER" id="PTHR15377">
    <property type="entry name" value="TRANSCRIPTION ELONGATION REGULATOR 1"/>
    <property type="match status" value="1"/>
</dbReference>
<evidence type="ECO:0000256" key="2">
    <source>
        <dbReference type="SAM" id="MobiDB-lite"/>
    </source>
</evidence>
<feature type="compositionally biased region" description="Low complexity" evidence="2">
    <location>
        <begin position="288"/>
        <end position="298"/>
    </location>
</feature>
<evidence type="ECO:0000313" key="5">
    <source>
        <dbReference type="Proteomes" id="UP000809789"/>
    </source>
</evidence>
<dbReference type="GO" id="GO:0003712">
    <property type="term" value="F:transcription coregulator activity"/>
    <property type="evidence" value="ECO:0007669"/>
    <property type="project" value="TreeGrafter"/>
</dbReference>
<evidence type="ECO:0000256" key="1">
    <source>
        <dbReference type="ARBA" id="ARBA00022737"/>
    </source>
</evidence>
<dbReference type="SUPFAM" id="SSF81698">
    <property type="entry name" value="FF domain"/>
    <property type="match status" value="1"/>
</dbReference>
<feature type="domain" description="WW" evidence="3">
    <location>
        <begin position="18"/>
        <end position="51"/>
    </location>
</feature>
<feature type="domain" description="WW" evidence="3">
    <location>
        <begin position="155"/>
        <end position="183"/>
    </location>
</feature>
<dbReference type="Pfam" id="PF00397">
    <property type="entry name" value="WW"/>
    <property type="match status" value="1"/>
</dbReference>
<dbReference type="InterPro" id="IPR036020">
    <property type="entry name" value="WW_dom_sf"/>
</dbReference>
<dbReference type="GO" id="GO:0005634">
    <property type="term" value="C:nucleus"/>
    <property type="evidence" value="ECO:0007669"/>
    <property type="project" value="TreeGrafter"/>
</dbReference>
<evidence type="ECO:0000259" key="3">
    <source>
        <dbReference type="PROSITE" id="PS50020"/>
    </source>
</evidence>
<dbReference type="InterPro" id="IPR036517">
    <property type="entry name" value="FF_domain_sf"/>
</dbReference>